<name>A0A165L8W7_EXIGL</name>
<dbReference type="InterPro" id="IPR050613">
    <property type="entry name" value="Sec_Metabolite_Reg"/>
</dbReference>
<dbReference type="GO" id="GO:0000981">
    <property type="term" value="F:DNA-binding transcription factor activity, RNA polymerase II-specific"/>
    <property type="evidence" value="ECO:0007669"/>
    <property type="project" value="InterPro"/>
</dbReference>
<feature type="domain" description="Zn(2)-C6 fungal-type" evidence="5">
    <location>
        <begin position="13"/>
        <end position="42"/>
    </location>
</feature>
<evidence type="ECO:0000256" key="1">
    <source>
        <dbReference type="ARBA" id="ARBA00004123"/>
    </source>
</evidence>
<feature type="compositionally biased region" description="Low complexity" evidence="4">
    <location>
        <begin position="664"/>
        <end position="707"/>
    </location>
</feature>
<dbReference type="Pfam" id="PF00172">
    <property type="entry name" value="Zn_clus"/>
    <property type="match status" value="1"/>
</dbReference>
<dbReference type="PANTHER" id="PTHR31001">
    <property type="entry name" value="UNCHARACTERIZED TRANSCRIPTIONAL REGULATORY PROTEIN"/>
    <property type="match status" value="1"/>
</dbReference>
<keyword evidence="3" id="KW-0539">Nucleus</keyword>
<dbReference type="SMART" id="SM00906">
    <property type="entry name" value="Fungal_trans"/>
    <property type="match status" value="1"/>
</dbReference>
<dbReference type="SMART" id="SM00066">
    <property type="entry name" value="GAL4"/>
    <property type="match status" value="1"/>
</dbReference>
<dbReference type="PROSITE" id="PS50048">
    <property type="entry name" value="ZN2_CY6_FUNGAL_2"/>
    <property type="match status" value="1"/>
</dbReference>
<reference evidence="6 7" key="1">
    <citation type="journal article" date="2016" name="Mol. Biol. Evol.">
        <title>Comparative Genomics of Early-Diverging Mushroom-Forming Fungi Provides Insights into the Origins of Lignocellulose Decay Capabilities.</title>
        <authorList>
            <person name="Nagy L.G."/>
            <person name="Riley R."/>
            <person name="Tritt A."/>
            <person name="Adam C."/>
            <person name="Daum C."/>
            <person name="Floudas D."/>
            <person name="Sun H."/>
            <person name="Yadav J.S."/>
            <person name="Pangilinan J."/>
            <person name="Larsson K.H."/>
            <person name="Matsuura K."/>
            <person name="Barry K."/>
            <person name="Labutti K."/>
            <person name="Kuo R."/>
            <person name="Ohm R.A."/>
            <person name="Bhattacharya S.S."/>
            <person name="Shirouzu T."/>
            <person name="Yoshinaga Y."/>
            <person name="Martin F.M."/>
            <person name="Grigoriev I.V."/>
            <person name="Hibbett D.S."/>
        </authorList>
    </citation>
    <scope>NUCLEOTIDE SEQUENCE [LARGE SCALE GENOMIC DNA]</scope>
    <source>
        <strain evidence="6 7">HHB12029</strain>
    </source>
</reference>
<evidence type="ECO:0000256" key="3">
    <source>
        <dbReference type="ARBA" id="ARBA00023242"/>
    </source>
</evidence>
<dbReference type="InParanoid" id="A0A165L8W7"/>
<keyword evidence="2" id="KW-0479">Metal-binding</keyword>
<dbReference type="InterPro" id="IPR001138">
    <property type="entry name" value="Zn2Cys6_DnaBD"/>
</dbReference>
<accession>A0A165L8W7</accession>
<dbReference type="Pfam" id="PF04082">
    <property type="entry name" value="Fungal_trans"/>
    <property type="match status" value="1"/>
</dbReference>
<dbReference type="GO" id="GO:0003677">
    <property type="term" value="F:DNA binding"/>
    <property type="evidence" value="ECO:0007669"/>
    <property type="project" value="InterPro"/>
</dbReference>
<dbReference type="CDD" id="cd00067">
    <property type="entry name" value="GAL4"/>
    <property type="match status" value="1"/>
</dbReference>
<evidence type="ECO:0000259" key="5">
    <source>
        <dbReference type="PROSITE" id="PS50048"/>
    </source>
</evidence>
<dbReference type="STRING" id="1314781.A0A165L8W7"/>
<dbReference type="GO" id="GO:0008270">
    <property type="term" value="F:zinc ion binding"/>
    <property type="evidence" value="ECO:0007669"/>
    <property type="project" value="InterPro"/>
</dbReference>
<dbReference type="Gene3D" id="4.10.240.10">
    <property type="entry name" value="Zn(2)-C6 fungal-type DNA-binding domain"/>
    <property type="match status" value="1"/>
</dbReference>
<organism evidence="6 7">
    <name type="scientific">Exidia glandulosa HHB12029</name>
    <dbReference type="NCBI Taxonomy" id="1314781"/>
    <lineage>
        <taxon>Eukaryota</taxon>
        <taxon>Fungi</taxon>
        <taxon>Dikarya</taxon>
        <taxon>Basidiomycota</taxon>
        <taxon>Agaricomycotina</taxon>
        <taxon>Agaricomycetes</taxon>
        <taxon>Auriculariales</taxon>
        <taxon>Exidiaceae</taxon>
        <taxon>Exidia</taxon>
    </lineage>
</organism>
<dbReference type="GO" id="GO:0006351">
    <property type="term" value="P:DNA-templated transcription"/>
    <property type="evidence" value="ECO:0007669"/>
    <property type="project" value="InterPro"/>
</dbReference>
<dbReference type="OrthoDB" id="424974at2759"/>
<keyword evidence="7" id="KW-1185">Reference proteome</keyword>
<dbReference type="Proteomes" id="UP000077266">
    <property type="component" value="Unassembled WGS sequence"/>
</dbReference>
<evidence type="ECO:0000256" key="4">
    <source>
        <dbReference type="SAM" id="MobiDB-lite"/>
    </source>
</evidence>
<dbReference type="PANTHER" id="PTHR31001:SF56">
    <property type="entry name" value="ZN(2)-C6 FUNGAL-TYPE DOMAIN-CONTAINING PROTEIN"/>
    <property type="match status" value="1"/>
</dbReference>
<sequence>MTDDYRKRRGPLACAECRRLKLKCDRKVPCSSCSKRGCGAVCPNGTLAAGPGNRFVLADTRHLHEQIETMSKKISELEDVLAGLHTGDDQHPLLTEEHMLVKALPSTEKANDASNRPLASLLGTLAIGDEPRFYGPNAASDFLLQIPTKHGAEAAVDGDEKWNVSSSAASTLAPDLLALARTFPLANLADLREEVWPRLEALLLPEHVARGLVESYYTYAGWMFEVSVPDLADVTPHDLGLLSILMAVGAMVQISTPNGMYPTQAADLYQIARISLSLDSVLDHPTVQAVRAVHLMAWFLHMSDHPGGVTISYNLLGLNAQLCHSLGLHRDDTPWNLDPGEKQRRRTALWDVVAFDCWVSEALGRPPSFSVLHLDAKMPEEEDAEGQSFRQWIHHFTNACVLKVLDQAFGVARLTHATVLRLDRVVREEAQVKGDTLRVVNVGKPEELFLANPAATGVEMGMEAEDVRVRRAMQRTTVFVLTQKCLLYLHRSFFAQALADSPTDPLKSKHAQSVLAAFRAAFYITASVRACHAALPALSVRYWFLWSEAFSACVILGSVVAKSPGSGLAPAAWVELDRMYELFDTLAGSSESQCIRRLLPKLRRLRNSAQASYATFTGKDDVPAVDVEEMMDEMEMKYGTGWTRLVDTSPAAPSPPAPAREHQQPQQQQQQSQGGTWRQPQPITPVPVVSVPQHQQQYHQPQQQQQQFAPMGSYPAAGPSHMSIPGPSSSSSFQQGQAHNSTLTPPMFTDLNIGQFDLLPQYPQHQQPEPAFPDLDYVPPPPLPLLPQTMFDDGSNVLLGGTSAWDLPQTHQHQQQYGAGGGGAGGQGEYDASGIDLNAAWNEFVGSMGVGGPQQQQDVQYNVNVDQFAHPPQQQQQQQQLGGQIYPTQYGYAG</sequence>
<dbReference type="InterPro" id="IPR007219">
    <property type="entry name" value="XnlR_reg_dom"/>
</dbReference>
<dbReference type="AlphaFoldDB" id="A0A165L8W7"/>
<dbReference type="EMBL" id="KV425929">
    <property type="protein sequence ID" value="KZV97528.1"/>
    <property type="molecule type" value="Genomic_DNA"/>
</dbReference>
<evidence type="ECO:0000313" key="7">
    <source>
        <dbReference type="Proteomes" id="UP000077266"/>
    </source>
</evidence>
<protein>
    <recommendedName>
        <fullName evidence="5">Zn(2)-C6 fungal-type domain-containing protein</fullName>
    </recommendedName>
</protein>
<evidence type="ECO:0000256" key="2">
    <source>
        <dbReference type="ARBA" id="ARBA00022723"/>
    </source>
</evidence>
<dbReference type="CDD" id="cd12148">
    <property type="entry name" value="fungal_TF_MHR"/>
    <property type="match status" value="1"/>
</dbReference>
<proteinExistence type="predicted"/>
<evidence type="ECO:0000313" key="6">
    <source>
        <dbReference type="EMBL" id="KZV97528.1"/>
    </source>
</evidence>
<dbReference type="PROSITE" id="PS00463">
    <property type="entry name" value="ZN2_CY6_FUNGAL_1"/>
    <property type="match status" value="1"/>
</dbReference>
<dbReference type="SUPFAM" id="SSF57701">
    <property type="entry name" value="Zn2/Cys6 DNA-binding domain"/>
    <property type="match status" value="1"/>
</dbReference>
<comment type="subcellular location">
    <subcellularLocation>
        <location evidence="1">Nucleus</location>
    </subcellularLocation>
</comment>
<feature type="region of interest" description="Disordered" evidence="4">
    <location>
        <begin position="645"/>
        <end position="739"/>
    </location>
</feature>
<gene>
    <name evidence="6" type="ORF">EXIGLDRAFT_730460</name>
</gene>
<feature type="compositionally biased region" description="Low complexity" evidence="4">
    <location>
        <begin position="718"/>
        <end position="737"/>
    </location>
</feature>
<dbReference type="InterPro" id="IPR036864">
    <property type="entry name" value="Zn2-C6_fun-type_DNA-bd_sf"/>
</dbReference>
<dbReference type="GO" id="GO:0005634">
    <property type="term" value="C:nucleus"/>
    <property type="evidence" value="ECO:0007669"/>
    <property type="project" value="UniProtKB-SubCell"/>
</dbReference>